<organism evidence="8 9">
    <name type="scientific">Segatella copri</name>
    <dbReference type="NCBI Taxonomy" id="165179"/>
    <lineage>
        <taxon>Bacteria</taxon>
        <taxon>Pseudomonadati</taxon>
        <taxon>Bacteroidota</taxon>
        <taxon>Bacteroidia</taxon>
        <taxon>Bacteroidales</taxon>
        <taxon>Prevotellaceae</taxon>
        <taxon>Segatella</taxon>
    </lineage>
</organism>
<dbReference type="AlphaFoldDB" id="A0AA92UKI9"/>
<dbReference type="FunFam" id="3.20.20.100:FF:000015">
    <property type="entry name" value="Oxidoreductase, aldo/keto reductase family"/>
    <property type="match status" value="1"/>
</dbReference>
<keyword evidence="3" id="KW-0560">Oxidoreductase</keyword>
<feature type="binding site" evidence="5">
    <location>
        <position position="108"/>
    </location>
    <ligand>
        <name>substrate</name>
    </ligand>
</feature>
<dbReference type="PROSITE" id="PS00063">
    <property type="entry name" value="ALDOKETO_REDUCTASE_3"/>
    <property type="match status" value="1"/>
</dbReference>
<feature type="site" description="Lowers pKa of active site Tyr" evidence="6">
    <location>
        <position position="75"/>
    </location>
</feature>
<feature type="domain" description="NADP-dependent oxidoreductase" evidence="7">
    <location>
        <begin position="27"/>
        <end position="266"/>
    </location>
</feature>
<dbReference type="InterPro" id="IPR018170">
    <property type="entry name" value="Aldo/ket_reductase_CS"/>
</dbReference>
<comment type="caution">
    <text evidence="8">The sequence shown here is derived from an EMBL/GenBank/DDBJ whole genome shotgun (WGS) entry which is preliminary data.</text>
</comment>
<dbReference type="InterPro" id="IPR020471">
    <property type="entry name" value="AKR"/>
</dbReference>
<dbReference type="PROSITE" id="PS00062">
    <property type="entry name" value="ALDOKETO_REDUCTASE_2"/>
    <property type="match status" value="1"/>
</dbReference>
<accession>A0AA92UKI9</accession>
<dbReference type="Proteomes" id="UP000285604">
    <property type="component" value="Unassembled WGS sequence"/>
</dbReference>
<evidence type="ECO:0000313" key="8">
    <source>
        <dbReference type="EMBL" id="RGX92369.1"/>
    </source>
</evidence>
<gene>
    <name evidence="8" type="ORF">DXA63_11435</name>
</gene>
<proteinExistence type="inferred from homology"/>
<feature type="active site" description="Proton donor" evidence="4">
    <location>
        <position position="50"/>
    </location>
</feature>
<sequence>MEKEILLNNGVKIPTPGFGTFLTPDGATCVEAVKAAIAAGYTHIDTAAIYKNEKSVGEGIKESGIKRENLFVTSKVWNTERGYDKTLKAFDKTLSDLGLDYLDLYLIHWPANELQFGKDANQLNVDTWKAMERLHEEGLIRSIGLSNFMQHHAEPVMAKANICPMVDQIEYHPGFTQKECVEFCKKNNILVEAWSPLGRGNVLDNPLLKSIAASHGKSVAQVVIRWVMQTGVLPLAKSVTPSRIKENIDVFDFELSQQEMFEIASLRQTE</sequence>
<dbReference type="SUPFAM" id="SSF51430">
    <property type="entry name" value="NAD(P)-linked oxidoreductase"/>
    <property type="match status" value="1"/>
</dbReference>
<dbReference type="PANTHER" id="PTHR43827">
    <property type="entry name" value="2,5-DIKETO-D-GLUCONIC ACID REDUCTASE"/>
    <property type="match status" value="1"/>
</dbReference>
<dbReference type="PRINTS" id="PR00069">
    <property type="entry name" value="ALDKETRDTASE"/>
</dbReference>
<evidence type="ECO:0000259" key="7">
    <source>
        <dbReference type="Pfam" id="PF00248"/>
    </source>
</evidence>
<dbReference type="Pfam" id="PF00248">
    <property type="entry name" value="Aldo_ket_red"/>
    <property type="match status" value="1"/>
</dbReference>
<keyword evidence="2" id="KW-0521">NADP</keyword>
<dbReference type="PIRSF" id="PIRSF000097">
    <property type="entry name" value="AKR"/>
    <property type="match status" value="1"/>
</dbReference>
<evidence type="ECO:0000256" key="1">
    <source>
        <dbReference type="ARBA" id="ARBA00007905"/>
    </source>
</evidence>
<dbReference type="Gene3D" id="3.20.20.100">
    <property type="entry name" value="NADP-dependent oxidoreductase domain"/>
    <property type="match status" value="1"/>
</dbReference>
<dbReference type="GO" id="GO:0016616">
    <property type="term" value="F:oxidoreductase activity, acting on the CH-OH group of donors, NAD or NADP as acceptor"/>
    <property type="evidence" value="ECO:0007669"/>
    <property type="project" value="UniProtKB-ARBA"/>
</dbReference>
<dbReference type="InterPro" id="IPR023210">
    <property type="entry name" value="NADP_OxRdtase_dom"/>
</dbReference>
<evidence type="ECO:0000256" key="6">
    <source>
        <dbReference type="PIRSR" id="PIRSR000097-3"/>
    </source>
</evidence>
<evidence type="ECO:0000256" key="4">
    <source>
        <dbReference type="PIRSR" id="PIRSR000097-1"/>
    </source>
</evidence>
<evidence type="ECO:0000313" key="9">
    <source>
        <dbReference type="Proteomes" id="UP000285604"/>
    </source>
</evidence>
<evidence type="ECO:0000256" key="5">
    <source>
        <dbReference type="PIRSR" id="PIRSR000097-2"/>
    </source>
</evidence>
<reference evidence="8 9" key="1">
    <citation type="submission" date="2018-08" db="EMBL/GenBank/DDBJ databases">
        <title>A genome reference for cultivated species of the human gut microbiota.</title>
        <authorList>
            <person name="Zou Y."/>
            <person name="Xue W."/>
            <person name="Luo G."/>
        </authorList>
    </citation>
    <scope>NUCLEOTIDE SEQUENCE [LARGE SCALE GENOMIC DNA]</scope>
    <source>
        <strain evidence="8 9">OF03-3</strain>
    </source>
</reference>
<dbReference type="InterPro" id="IPR036812">
    <property type="entry name" value="NAD(P)_OxRdtase_dom_sf"/>
</dbReference>
<evidence type="ECO:0000256" key="2">
    <source>
        <dbReference type="ARBA" id="ARBA00022857"/>
    </source>
</evidence>
<name>A0AA92UKI9_9BACT</name>
<comment type="similarity">
    <text evidence="1">Belongs to the aldo/keto reductase family.</text>
</comment>
<dbReference type="EMBL" id="QSCI01000058">
    <property type="protein sequence ID" value="RGX92369.1"/>
    <property type="molecule type" value="Genomic_DNA"/>
</dbReference>
<dbReference type="PANTHER" id="PTHR43827:SF3">
    <property type="entry name" value="NADP-DEPENDENT OXIDOREDUCTASE DOMAIN-CONTAINING PROTEIN"/>
    <property type="match status" value="1"/>
</dbReference>
<protein>
    <submittedName>
        <fullName evidence="8">Aldo/keto reductase</fullName>
    </submittedName>
</protein>
<evidence type="ECO:0000256" key="3">
    <source>
        <dbReference type="ARBA" id="ARBA00023002"/>
    </source>
</evidence>